<dbReference type="Pfam" id="PF02638">
    <property type="entry name" value="GHL10"/>
    <property type="match status" value="1"/>
</dbReference>
<dbReference type="STRING" id="100225.SAMN05421595_2605"/>
<evidence type="ECO:0000256" key="1">
    <source>
        <dbReference type="ARBA" id="ARBA00022729"/>
    </source>
</evidence>
<dbReference type="Proteomes" id="UP000008495">
    <property type="component" value="Unassembled WGS sequence"/>
</dbReference>
<evidence type="ECO:0000313" key="4">
    <source>
        <dbReference type="EMBL" id="GAB79296.1"/>
    </source>
</evidence>
<evidence type="ECO:0000313" key="5">
    <source>
        <dbReference type="Proteomes" id="UP000008495"/>
    </source>
</evidence>
<dbReference type="InterPro" id="IPR003790">
    <property type="entry name" value="GHL10"/>
</dbReference>
<dbReference type="RefSeq" id="WP_006504054.1">
    <property type="nucleotide sequence ID" value="NZ_BAGZ01000022.1"/>
</dbReference>
<feature type="chain" id="PRO_5003898579" description="Glycosyl hydrolase-like 10 domain-containing protein" evidence="2">
    <location>
        <begin position="28"/>
        <end position="513"/>
    </location>
</feature>
<dbReference type="SUPFAM" id="SSF49452">
    <property type="entry name" value="Starch-binding domain-like"/>
    <property type="match status" value="1"/>
</dbReference>
<reference evidence="4 5" key="1">
    <citation type="submission" date="2012-08" db="EMBL/GenBank/DDBJ databases">
        <title>Whole genome shotgun sequence of Austwickia chelonae NBRC 105200.</title>
        <authorList>
            <person name="Yoshida I."/>
            <person name="Hosoyama A."/>
            <person name="Tsuchikane K."/>
            <person name="Katsumata H."/>
            <person name="Ando Y."/>
            <person name="Ohji S."/>
            <person name="Hamada M."/>
            <person name="Tamura T."/>
            <person name="Yamazoe A."/>
            <person name="Yamazaki S."/>
            <person name="Fujita N."/>
        </authorList>
    </citation>
    <scope>NUCLEOTIDE SEQUENCE [LARGE SCALE GENOMIC DNA]</scope>
    <source>
        <strain evidence="4 5">NBRC 105200</strain>
    </source>
</reference>
<dbReference type="InterPro" id="IPR013784">
    <property type="entry name" value="Carb-bd-like_fold"/>
</dbReference>
<dbReference type="SUPFAM" id="SSF51445">
    <property type="entry name" value="(Trans)glycosidases"/>
    <property type="match status" value="1"/>
</dbReference>
<sequence>MRKGMSTTVVAALVTGLSLGMTPVASAAEKPASPTKSSQIRGYWVDAFNPGIFSANEIRTMIADARAARANVLFVQTVRRFDCFCNKGHHPRTDAAIAPAPFDPLAEIVKQAHAAGLQVHAWVNATTLWNSTKAPRDTKHAYHKHGPNAQGRDRWLNKRVDGKEIVDNNTYVDPAHPDVVEDIVAGAAALQKQYDIDGINLDYIRYPDNNSTESANDWGYTDTALARFKAHTGRTDRPAPTDEQWSAWRRGQVDNIVRRVYATLYSHNPKTRLSVNGITYGVGSDQVGSFEKTRPYGSVLQDYRAWMRDGYIDTVAAMNYKRESRPEQAQGFRSWNKTLQKLATDSGRHVISGTALHLNTIPESLTQAKEVAGHGLGWGGYSYASPSSTAAGGNAAKRASERKALHESLVKEVFTAPAAVPEMPWKQSTGLISGKALQGGKAADQATVTLTPVGGNGGPKTVLTDASGQFVFAALAPGQYKAEVKVGGQGKAGAPVTVQVTAGKTAGAELTAP</sequence>
<proteinExistence type="predicted"/>
<dbReference type="PANTHER" id="PTHR43405:SF1">
    <property type="entry name" value="GLYCOSYL HYDROLASE DIGH"/>
    <property type="match status" value="1"/>
</dbReference>
<dbReference type="PANTHER" id="PTHR43405">
    <property type="entry name" value="GLYCOSYL HYDROLASE DIGH"/>
    <property type="match status" value="1"/>
</dbReference>
<dbReference type="Gene3D" id="2.60.40.1120">
    <property type="entry name" value="Carboxypeptidase-like, regulatory domain"/>
    <property type="match status" value="1"/>
</dbReference>
<dbReference type="Gene3D" id="3.20.20.80">
    <property type="entry name" value="Glycosidases"/>
    <property type="match status" value="1"/>
</dbReference>
<dbReference type="InterPro" id="IPR052177">
    <property type="entry name" value="Divisome_Glycosyl_Hydrolase"/>
</dbReference>
<dbReference type="InterPro" id="IPR017853">
    <property type="entry name" value="GH"/>
</dbReference>
<evidence type="ECO:0000259" key="3">
    <source>
        <dbReference type="Pfam" id="PF02638"/>
    </source>
</evidence>
<feature type="signal peptide" evidence="2">
    <location>
        <begin position="1"/>
        <end position="27"/>
    </location>
</feature>
<accession>K6UNW0</accession>
<dbReference type="GO" id="GO:0030246">
    <property type="term" value="F:carbohydrate binding"/>
    <property type="evidence" value="ECO:0007669"/>
    <property type="project" value="InterPro"/>
</dbReference>
<name>K6UNW0_9MICO</name>
<keyword evidence="5" id="KW-1185">Reference proteome</keyword>
<gene>
    <name evidence="4" type="ORF">AUCHE_22_00660</name>
</gene>
<feature type="domain" description="Glycosyl hydrolase-like 10" evidence="3">
    <location>
        <begin position="40"/>
        <end position="353"/>
    </location>
</feature>
<comment type="caution">
    <text evidence="4">The sequence shown here is derived from an EMBL/GenBank/DDBJ whole genome shotgun (WGS) entry which is preliminary data.</text>
</comment>
<evidence type="ECO:0000256" key="2">
    <source>
        <dbReference type="SAM" id="SignalP"/>
    </source>
</evidence>
<keyword evidence="1 2" id="KW-0732">Signal</keyword>
<organism evidence="4 5">
    <name type="scientific">Austwickia chelonae NBRC 105200</name>
    <dbReference type="NCBI Taxonomy" id="1184607"/>
    <lineage>
        <taxon>Bacteria</taxon>
        <taxon>Bacillati</taxon>
        <taxon>Actinomycetota</taxon>
        <taxon>Actinomycetes</taxon>
        <taxon>Micrococcales</taxon>
        <taxon>Dermatophilaceae</taxon>
        <taxon>Austwickia</taxon>
    </lineage>
</organism>
<protein>
    <recommendedName>
        <fullName evidence="3">Glycosyl hydrolase-like 10 domain-containing protein</fullName>
    </recommendedName>
</protein>
<dbReference type="AlphaFoldDB" id="K6UNW0"/>
<dbReference type="EMBL" id="BAGZ01000022">
    <property type="protein sequence ID" value="GAB79296.1"/>
    <property type="molecule type" value="Genomic_DNA"/>
</dbReference>
<dbReference type="eggNOG" id="COG1649">
    <property type="taxonomic scope" value="Bacteria"/>
</dbReference>